<dbReference type="AlphaFoldDB" id="A0AAX4PHG7"/>
<keyword evidence="3" id="KW-1185">Reference proteome</keyword>
<protein>
    <submittedName>
        <fullName evidence="2">Uncharacterized protein</fullName>
    </submittedName>
</protein>
<feature type="region of interest" description="Disordered" evidence="1">
    <location>
        <begin position="80"/>
        <end position="114"/>
    </location>
</feature>
<proteinExistence type="predicted"/>
<reference evidence="2 3" key="1">
    <citation type="submission" date="2024-03" db="EMBL/GenBank/DDBJ databases">
        <title>Complete genome sequence of the green alga Chloropicon roscoffensis RCC1871.</title>
        <authorList>
            <person name="Lemieux C."/>
            <person name="Pombert J.-F."/>
            <person name="Otis C."/>
            <person name="Turmel M."/>
        </authorList>
    </citation>
    <scope>NUCLEOTIDE SEQUENCE [LARGE SCALE GENOMIC DNA]</scope>
    <source>
        <strain evidence="2 3">RCC1871</strain>
    </source>
</reference>
<dbReference type="EMBL" id="CP151512">
    <property type="protein sequence ID" value="WZN65445.1"/>
    <property type="molecule type" value="Genomic_DNA"/>
</dbReference>
<organism evidence="2 3">
    <name type="scientific">Chloropicon roscoffensis</name>
    <dbReference type="NCBI Taxonomy" id="1461544"/>
    <lineage>
        <taxon>Eukaryota</taxon>
        <taxon>Viridiplantae</taxon>
        <taxon>Chlorophyta</taxon>
        <taxon>Chloropicophyceae</taxon>
        <taxon>Chloropicales</taxon>
        <taxon>Chloropicaceae</taxon>
        <taxon>Chloropicon</taxon>
    </lineage>
</organism>
<gene>
    <name evidence="2" type="ORF">HKI87_12g70040</name>
</gene>
<feature type="compositionally biased region" description="Polar residues" evidence="1">
    <location>
        <begin position="80"/>
        <end position="100"/>
    </location>
</feature>
<evidence type="ECO:0000313" key="2">
    <source>
        <dbReference type="EMBL" id="WZN65445.1"/>
    </source>
</evidence>
<evidence type="ECO:0000313" key="3">
    <source>
        <dbReference type="Proteomes" id="UP001472866"/>
    </source>
</evidence>
<evidence type="ECO:0000256" key="1">
    <source>
        <dbReference type="SAM" id="MobiDB-lite"/>
    </source>
</evidence>
<accession>A0AAX4PHG7</accession>
<dbReference type="Proteomes" id="UP001472866">
    <property type="component" value="Chromosome 12"/>
</dbReference>
<name>A0AAX4PHG7_9CHLO</name>
<sequence length="132" mass="15024">MPRMACNQHMGSPMGTRKHLNYLIYDYNKSRSPMTQNLEDTLDETLASDVEVDANAPKQKPWTMPYWQGGEHAHELSGLVSNRRTPSGNFLNKSNPSLWSKTKPESDYSKSGSLRESITLEALRTIRRSPKK</sequence>